<name>A0A4U6WES9_SETVI</name>
<accession>A0A4U6WES9</accession>
<feature type="compositionally biased region" description="Basic and acidic residues" evidence="1">
    <location>
        <begin position="73"/>
        <end position="149"/>
    </location>
</feature>
<organism evidence="2 3">
    <name type="scientific">Setaria viridis</name>
    <name type="common">Green bristlegrass</name>
    <name type="synonym">Setaria italica subsp. viridis</name>
    <dbReference type="NCBI Taxonomy" id="4556"/>
    <lineage>
        <taxon>Eukaryota</taxon>
        <taxon>Viridiplantae</taxon>
        <taxon>Streptophyta</taxon>
        <taxon>Embryophyta</taxon>
        <taxon>Tracheophyta</taxon>
        <taxon>Spermatophyta</taxon>
        <taxon>Magnoliopsida</taxon>
        <taxon>Liliopsida</taxon>
        <taxon>Poales</taxon>
        <taxon>Poaceae</taxon>
        <taxon>PACMAD clade</taxon>
        <taxon>Panicoideae</taxon>
        <taxon>Panicodae</taxon>
        <taxon>Paniceae</taxon>
        <taxon>Cenchrinae</taxon>
        <taxon>Setaria</taxon>
    </lineage>
</organism>
<feature type="region of interest" description="Disordered" evidence="1">
    <location>
        <begin position="1"/>
        <end position="149"/>
    </location>
</feature>
<feature type="compositionally biased region" description="Low complexity" evidence="1">
    <location>
        <begin position="23"/>
        <end position="38"/>
    </location>
</feature>
<gene>
    <name evidence="2" type="ORF">SEVIR_1G307000v2</name>
</gene>
<dbReference type="Proteomes" id="UP000298652">
    <property type="component" value="Chromosome 1"/>
</dbReference>
<evidence type="ECO:0000313" key="3">
    <source>
        <dbReference type="Proteomes" id="UP000298652"/>
    </source>
</evidence>
<evidence type="ECO:0000313" key="2">
    <source>
        <dbReference type="EMBL" id="TKW41328.1"/>
    </source>
</evidence>
<dbReference type="Gramene" id="TKW41328">
    <property type="protein sequence ID" value="TKW41328"/>
    <property type="gene ID" value="SEVIR_1G307000v2"/>
</dbReference>
<protein>
    <submittedName>
        <fullName evidence="2">Uncharacterized protein</fullName>
    </submittedName>
</protein>
<dbReference type="EMBL" id="CM016552">
    <property type="protein sequence ID" value="TKW41328.1"/>
    <property type="molecule type" value="Genomic_DNA"/>
</dbReference>
<reference evidence="2" key="1">
    <citation type="submission" date="2019-03" db="EMBL/GenBank/DDBJ databases">
        <title>WGS assembly of Setaria viridis.</title>
        <authorList>
            <person name="Huang P."/>
            <person name="Jenkins J."/>
            <person name="Grimwood J."/>
            <person name="Barry K."/>
            <person name="Healey A."/>
            <person name="Mamidi S."/>
            <person name="Sreedasyam A."/>
            <person name="Shu S."/>
            <person name="Feldman M."/>
            <person name="Wu J."/>
            <person name="Yu Y."/>
            <person name="Chen C."/>
            <person name="Johnson J."/>
            <person name="Rokhsar D."/>
            <person name="Baxter I."/>
            <person name="Schmutz J."/>
            <person name="Brutnell T."/>
            <person name="Kellogg E."/>
        </authorList>
    </citation>
    <scope>NUCLEOTIDE SEQUENCE [LARGE SCALE GENOMIC DNA]</scope>
</reference>
<evidence type="ECO:0000256" key="1">
    <source>
        <dbReference type="SAM" id="MobiDB-lite"/>
    </source>
</evidence>
<keyword evidence="3" id="KW-1185">Reference proteome</keyword>
<dbReference type="AlphaFoldDB" id="A0A4U6WES9"/>
<sequence>MRIRVANAQIEERVKAPARSRCRSSNSRSISTRYSQSRPTQSSSDCSRADHDHCKGGQLEPIQEEEVEQSQSNDHHPDNKDRRPDNHHCDNRRRDRRGDRERCGRPDRQPDRDNLHDLRDLRGELNNRHQERDEVDLRRRAQYDRDSAL</sequence>
<proteinExistence type="predicted"/>